<dbReference type="Proteomes" id="UP001597545">
    <property type="component" value="Unassembled WGS sequence"/>
</dbReference>
<sequence>MPLKERIINFLHKTYTPSSTIDAHFGRYELQFRTDVEGRPVCLFIGKKNNLGRIIGEQYHRRTTYDQKGRIVKDHWDNQGKVTWK</sequence>
<name>A0ABW5KFH3_9SPHI</name>
<protein>
    <submittedName>
        <fullName evidence="1">Uncharacterized protein</fullName>
    </submittedName>
</protein>
<evidence type="ECO:0000313" key="1">
    <source>
        <dbReference type="EMBL" id="MFD2546755.1"/>
    </source>
</evidence>
<accession>A0ABW5KFH3</accession>
<proteinExistence type="predicted"/>
<evidence type="ECO:0000313" key="2">
    <source>
        <dbReference type="Proteomes" id="UP001597545"/>
    </source>
</evidence>
<organism evidence="1 2">
    <name type="scientific">Sphingobacterium suaedae</name>
    <dbReference type="NCBI Taxonomy" id="1686402"/>
    <lineage>
        <taxon>Bacteria</taxon>
        <taxon>Pseudomonadati</taxon>
        <taxon>Bacteroidota</taxon>
        <taxon>Sphingobacteriia</taxon>
        <taxon>Sphingobacteriales</taxon>
        <taxon>Sphingobacteriaceae</taxon>
        <taxon>Sphingobacterium</taxon>
    </lineage>
</organism>
<gene>
    <name evidence="1" type="ORF">ACFSR5_03740</name>
</gene>
<reference evidence="2" key="1">
    <citation type="journal article" date="2019" name="Int. J. Syst. Evol. Microbiol.">
        <title>The Global Catalogue of Microorganisms (GCM) 10K type strain sequencing project: providing services to taxonomists for standard genome sequencing and annotation.</title>
        <authorList>
            <consortium name="The Broad Institute Genomics Platform"/>
            <consortium name="The Broad Institute Genome Sequencing Center for Infectious Disease"/>
            <person name="Wu L."/>
            <person name="Ma J."/>
        </authorList>
    </citation>
    <scope>NUCLEOTIDE SEQUENCE [LARGE SCALE GENOMIC DNA]</scope>
    <source>
        <strain evidence="2">KCTC 42662</strain>
    </source>
</reference>
<dbReference type="RefSeq" id="WP_380900856.1">
    <property type="nucleotide sequence ID" value="NZ_JBHUEG010000007.1"/>
</dbReference>
<keyword evidence="2" id="KW-1185">Reference proteome</keyword>
<dbReference type="EMBL" id="JBHULR010000003">
    <property type="protein sequence ID" value="MFD2546755.1"/>
    <property type="molecule type" value="Genomic_DNA"/>
</dbReference>
<comment type="caution">
    <text evidence="1">The sequence shown here is derived from an EMBL/GenBank/DDBJ whole genome shotgun (WGS) entry which is preliminary data.</text>
</comment>